<accession>A0A7G9GBV5</accession>
<dbReference type="Proteomes" id="UP000515860">
    <property type="component" value="Chromosome"/>
</dbReference>
<reference evidence="1 2" key="1">
    <citation type="submission" date="2020-08" db="EMBL/GenBank/DDBJ databases">
        <authorList>
            <person name="Liu C."/>
            <person name="Sun Q."/>
        </authorList>
    </citation>
    <scope>NUCLEOTIDE SEQUENCE [LARGE SCALE GENOMIC DNA]</scope>
    <source>
        <strain evidence="1 2">NSJ-29</strain>
    </source>
</reference>
<organism evidence="1 2">
    <name type="scientific">Wansuia hejianensis</name>
    <dbReference type="NCBI Taxonomy" id="2763667"/>
    <lineage>
        <taxon>Bacteria</taxon>
        <taxon>Bacillati</taxon>
        <taxon>Bacillota</taxon>
        <taxon>Clostridia</taxon>
        <taxon>Lachnospirales</taxon>
        <taxon>Lachnospiraceae</taxon>
        <taxon>Wansuia</taxon>
    </lineage>
</organism>
<dbReference type="AlphaFoldDB" id="A0A7G9GBV5"/>
<dbReference type="RefSeq" id="WP_249328700.1">
    <property type="nucleotide sequence ID" value="NZ_CP060635.1"/>
</dbReference>
<name>A0A7G9GBV5_9FIRM</name>
<dbReference type="EMBL" id="CP060635">
    <property type="protein sequence ID" value="QNM08287.1"/>
    <property type="molecule type" value="Genomic_DNA"/>
</dbReference>
<keyword evidence="2" id="KW-1185">Reference proteome</keyword>
<evidence type="ECO:0000313" key="1">
    <source>
        <dbReference type="EMBL" id="QNM08287.1"/>
    </source>
</evidence>
<gene>
    <name evidence="1" type="ORF">H9Q79_15595</name>
</gene>
<protein>
    <submittedName>
        <fullName evidence="1">Uncharacterized protein</fullName>
    </submittedName>
</protein>
<sequence>MNEERRQKTEFEKQNWKSEITTVERKKRLTEYSSHIKNTTDKKSTGE</sequence>
<evidence type="ECO:0000313" key="2">
    <source>
        <dbReference type="Proteomes" id="UP000515860"/>
    </source>
</evidence>
<proteinExistence type="predicted"/>
<dbReference type="KEGG" id="whj:H9Q79_15595"/>